<protein>
    <submittedName>
        <fullName evidence="3">SDR family oxidoreductase</fullName>
    </submittedName>
</protein>
<evidence type="ECO:0000313" key="5">
    <source>
        <dbReference type="Proteomes" id="UP000521676"/>
    </source>
</evidence>
<reference evidence="4" key="2">
    <citation type="journal article" date="2024" name="Nature">
        <title>Anoxygenic phototroph of the Chloroflexota uses a type I reaction centre.</title>
        <authorList>
            <person name="Tsuji J.M."/>
            <person name="Shaw N.A."/>
            <person name="Nagashima S."/>
            <person name="Venkiteswaran J.J."/>
            <person name="Schiff S.L."/>
            <person name="Watanabe T."/>
            <person name="Fukui M."/>
            <person name="Hanada S."/>
            <person name="Tank M."/>
            <person name="Neufeld J.D."/>
        </authorList>
    </citation>
    <scope>NUCLEOTIDE SEQUENCE</scope>
    <source>
        <strain evidence="4">L227-S17</strain>
    </source>
</reference>
<evidence type="ECO:0000313" key="3">
    <source>
        <dbReference type="EMBL" id="NWJ44766.1"/>
    </source>
</evidence>
<dbReference type="EMBL" id="JACATZ010000001">
    <property type="protein sequence ID" value="NWJ44766.1"/>
    <property type="molecule type" value="Genomic_DNA"/>
</dbReference>
<dbReference type="AlphaFoldDB" id="A0A8T7M1T3"/>
<proteinExistence type="inferred from homology"/>
<dbReference type="GO" id="GO:0016616">
    <property type="term" value="F:oxidoreductase activity, acting on the CH-OH group of donors, NAD or NADP as acceptor"/>
    <property type="evidence" value="ECO:0007669"/>
    <property type="project" value="TreeGrafter"/>
</dbReference>
<organism evidence="3 5">
    <name type="scientific">Candidatus Chlorohelix allophototropha</name>
    <dbReference type="NCBI Taxonomy" id="3003348"/>
    <lineage>
        <taxon>Bacteria</taxon>
        <taxon>Bacillati</taxon>
        <taxon>Chloroflexota</taxon>
        <taxon>Chloroflexia</taxon>
        <taxon>Candidatus Chloroheliales</taxon>
        <taxon>Candidatus Chloroheliaceae</taxon>
        <taxon>Candidatus Chlorohelix</taxon>
    </lineage>
</organism>
<name>A0A8T7M1T3_9CHLR</name>
<gene>
    <name evidence="3" type="ORF">HXX08_02705</name>
    <name evidence="4" type="ORF">OZ401_002461</name>
</gene>
<dbReference type="InterPro" id="IPR002347">
    <property type="entry name" value="SDR_fam"/>
</dbReference>
<dbReference type="PRINTS" id="PR00081">
    <property type="entry name" value="GDHRDH"/>
</dbReference>
<accession>A0A8T7M1T3</accession>
<dbReference type="CDD" id="cd05233">
    <property type="entry name" value="SDR_c"/>
    <property type="match status" value="1"/>
</dbReference>
<dbReference type="PRINTS" id="PR00080">
    <property type="entry name" value="SDRFAMILY"/>
</dbReference>
<keyword evidence="6" id="KW-1185">Reference proteome</keyword>
<evidence type="ECO:0000313" key="6">
    <source>
        <dbReference type="Proteomes" id="UP001431572"/>
    </source>
</evidence>
<dbReference type="Pfam" id="PF13561">
    <property type="entry name" value="adh_short_C2"/>
    <property type="match status" value="1"/>
</dbReference>
<keyword evidence="2" id="KW-0560">Oxidoreductase</keyword>
<evidence type="ECO:0000256" key="2">
    <source>
        <dbReference type="ARBA" id="ARBA00023002"/>
    </source>
</evidence>
<dbReference type="InterPro" id="IPR036291">
    <property type="entry name" value="NAD(P)-bd_dom_sf"/>
</dbReference>
<dbReference type="Proteomes" id="UP000521676">
    <property type="component" value="Unassembled WGS sequence"/>
</dbReference>
<evidence type="ECO:0000256" key="1">
    <source>
        <dbReference type="ARBA" id="ARBA00006484"/>
    </source>
</evidence>
<evidence type="ECO:0000313" key="4">
    <source>
        <dbReference type="EMBL" id="WJW66650.1"/>
    </source>
</evidence>
<dbReference type="Proteomes" id="UP001431572">
    <property type="component" value="Chromosome 1"/>
</dbReference>
<comment type="similarity">
    <text evidence="1">Belongs to the short-chain dehydrogenases/reductases (SDR) family.</text>
</comment>
<dbReference type="FunFam" id="3.40.50.720:FF:000084">
    <property type="entry name" value="Short-chain dehydrogenase reductase"/>
    <property type="match status" value="1"/>
</dbReference>
<dbReference type="PANTHER" id="PTHR42760">
    <property type="entry name" value="SHORT-CHAIN DEHYDROGENASES/REDUCTASES FAMILY MEMBER"/>
    <property type="match status" value="1"/>
</dbReference>
<reference evidence="3 5" key="1">
    <citation type="submission" date="2020-06" db="EMBL/GenBank/DDBJ databases">
        <title>Anoxygenic phototrophic Chloroflexota member uses a Type I reaction center.</title>
        <authorList>
            <person name="Tsuji J.M."/>
            <person name="Shaw N.A."/>
            <person name="Nagashima S."/>
            <person name="Venkiteswaran J."/>
            <person name="Schiff S.L."/>
            <person name="Hanada S."/>
            <person name="Tank M."/>
            <person name="Neufeld J.D."/>
        </authorList>
    </citation>
    <scope>NUCLEOTIDE SEQUENCE [LARGE SCALE GENOMIC DNA]</scope>
    <source>
        <strain evidence="3">L227-S17</strain>
    </source>
</reference>
<dbReference type="SUPFAM" id="SSF51735">
    <property type="entry name" value="NAD(P)-binding Rossmann-fold domains"/>
    <property type="match status" value="1"/>
</dbReference>
<dbReference type="RefSeq" id="WP_341468543.1">
    <property type="nucleotide sequence ID" value="NZ_CP128399.1"/>
</dbReference>
<dbReference type="Gene3D" id="3.40.50.720">
    <property type="entry name" value="NAD(P)-binding Rossmann-like Domain"/>
    <property type="match status" value="1"/>
</dbReference>
<dbReference type="EMBL" id="CP128399">
    <property type="protein sequence ID" value="WJW66650.1"/>
    <property type="molecule type" value="Genomic_DNA"/>
</dbReference>
<dbReference type="PANTHER" id="PTHR42760:SF133">
    <property type="entry name" value="3-OXOACYL-[ACYL-CARRIER-PROTEIN] REDUCTASE"/>
    <property type="match status" value="1"/>
</dbReference>
<sequence length="270" mass="28725">MNLGIAGRVAIISGGSKGIGRCTGLTLAEEGCYIAFSGRSLESLEKTRREFEAAFGREVPAFKPQPDLPLAFPFQGDMNNPVDVTRFVEQVHATYGRIDIAVNNVGGSFGGGGFAQSSEDQWRKVFEINLFASYNLSKAVVPYMQAHNWGRIINVGSVWGREGGGGSAYNAAKAAEISLAKSMATDLARYGILVNSVAPGSTIFPGGSWARKVESDPEGMAEFVKQEMPLGRFGTPEEVANVIAFLASERASLVTGACWSVDGSQGRSNI</sequence>